<reference evidence="1 2" key="1">
    <citation type="submission" date="2018-06" db="EMBL/GenBank/DDBJ databases">
        <title>Genomic Encyclopedia of Type Strains, Phase III (KMG-III): the genomes of soil and plant-associated and newly described type strains.</title>
        <authorList>
            <person name="Whitman W."/>
        </authorList>
    </citation>
    <scope>NUCLEOTIDE SEQUENCE [LARGE SCALE GENOMIC DNA]</scope>
    <source>
        <strain evidence="1 2">CECT 5889</strain>
    </source>
</reference>
<accession>A0A2V4UXT6</accession>
<dbReference type="Proteomes" id="UP000247746">
    <property type="component" value="Unassembled WGS sequence"/>
</dbReference>
<evidence type="ECO:0000313" key="2">
    <source>
        <dbReference type="Proteomes" id="UP000247746"/>
    </source>
</evidence>
<dbReference type="OrthoDB" id="8904356at2"/>
<organism evidence="1 2">
    <name type="scientific">Psychrobacter fozii</name>
    <dbReference type="NCBI Taxonomy" id="198480"/>
    <lineage>
        <taxon>Bacteria</taxon>
        <taxon>Pseudomonadati</taxon>
        <taxon>Pseudomonadota</taxon>
        <taxon>Gammaproteobacteria</taxon>
        <taxon>Moraxellales</taxon>
        <taxon>Moraxellaceae</taxon>
        <taxon>Psychrobacter</taxon>
    </lineage>
</organism>
<gene>
    <name evidence="1" type="ORF">DFP82_10616</name>
</gene>
<dbReference type="RefSeq" id="WP_110923363.1">
    <property type="nucleotide sequence ID" value="NZ_CAJGZD010000012.1"/>
</dbReference>
<sequence>MTTFNMNKPEIEQAAIEFKTALINWKSREGIIGAFSTYRDQWTDEDVSKAVSKETQVIKPVLEAFEPIYRLAIQGKIEKPFSFQSYMMTYVGRVLGDELSWPEVREPYQRMINSLKGGLTTEELIDSIYYRNNLLPEHYDQAVKEIVAEGWTHNYPQ</sequence>
<keyword evidence="2" id="KW-1185">Reference proteome</keyword>
<comment type="caution">
    <text evidence="1">The sequence shown here is derived from an EMBL/GenBank/DDBJ whole genome shotgun (WGS) entry which is preliminary data.</text>
</comment>
<protein>
    <submittedName>
        <fullName evidence="1">Uncharacterized protein</fullName>
    </submittedName>
</protein>
<dbReference type="EMBL" id="QJSU01000006">
    <property type="protein sequence ID" value="PYE38612.1"/>
    <property type="molecule type" value="Genomic_DNA"/>
</dbReference>
<name>A0A2V4UXT6_9GAMM</name>
<evidence type="ECO:0000313" key="1">
    <source>
        <dbReference type="EMBL" id="PYE38612.1"/>
    </source>
</evidence>
<dbReference type="AlphaFoldDB" id="A0A2V4UXT6"/>
<proteinExistence type="predicted"/>